<dbReference type="PROSITE" id="PS51819">
    <property type="entry name" value="VOC"/>
    <property type="match status" value="1"/>
</dbReference>
<evidence type="ECO:0000313" key="2">
    <source>
        <dbReference type="EMBL" id="MFC0080910.1"/>
    </source>
</evidence>
<reference evidence="2 3" key="1">
    <citation type="submission" date="2024-09" db="EMBL/GenBank/DDBJ databases">
        <authorList>
            <person name="Sun Q."/>
            <person name="Mori K."/>
        </authorList>
    </citation>
    <scope>NUCLEOTIDE SEQUENCE [LARGE SCALE GENOMIC DNA]</scope>
    <source>
        <strain evidence="2 3">JCM 15389</strain>
    </source>
</reference>
<dbReference type="SUPFAM" id="SSF54593">
    <property type="entry name" value="Glyoxalase/Bleomycin resistance protein/Dihydroxybiphenyl dioxygenase"/>
    <property type="match status" value="1"/>
</dbReference>
<dbReference type="Proteomes" id="UP001589788">
    <property type="component" value="Unassembled WGS sequence"/>
</dbReference>
<dbReference type="PANTHER" id="PTHR21366:SF31">
    <property type="entry name" value="METALLOTHIOL TRANSFERASE FOSB"/>
    <property type="match status" value="1"/>
</dbReference>
<proteinExistence type="predicted"/>
<evidence type="ECO:0000259" key="1">
    <source>
        <dbReference type="PROSITE" id="PS51819"/>
    </source>
</evidence>
<gene>
    <name evidence="2" type="ORF">ACFFRE_01900</name>
</gene>
<accession>A0ABV6BZQ2</accession>
<protein>
    <submittedName>
        <fullName evidence="2">VOC family protein</fullName>
    </submittedName>
</protein>
<keyword evidence="3" id="KW-1185">Reference proteome</keyword>
<dbReference type="InterPro" id="IPR050383">
    <property type="entry name" value="GlyoxalaseI/FosfomycinResist"/>
</dbReference>
<organism evidence="2 3">
    <name type="scientific">Aciditerrimonas ferrireducens</name>
    <dbReference type="NCBI Taxonomy" id="667306"/>
    <lineage>
        <taxon>Bacteria</taxon>
        <taxon>Bacillati</taxon>
        <taxon>Actinomycetota</taxon>
        <taxon>Acidimicrobiia</taxon>
        <taxon>Acidimicrobiales</taxon>
        <taxon>Acidimicrobiaceae</taxon>
        <taxon>Aciditerrimonas</taxon>
    </lineage>
</organism>
<dbReference type="EMBL" id="JBHLYQ010000009">
    <property type="protein sequence ID" value="MFC0080910.1"/>
    <property type="molecule type" value="Genomic_DNA"/>
</dbReference>
<name>A0ABV6BZQ2_9ACTN</name>
<dbReference type="InterPro" id="IPR004360">
    <property type="entry name" value="Glyas_Fos-R_dOase_dom"/>
</dbReference>
<dbReference type="Gene3D" id="3.10.180.10">
    <property type="entry name" value="2,3-Dihydroxybiphenyl 1,2-Dioxygenase, domain 1"/>
    <property type="match status" value="1"/>
</dbReference>
<dbReference type="InterPro" id="IPR037523">
    <property type="entry name" value="VOC_core"/>
</dbReference>
<evidence type="ECO:0000313" key="3">
    <source>
        <dbReference type="Proteomes" id="UP001589788"/>
    </source>
</evidence>
<dbReference type="RefSeq" id="WP_377787599.1">
    <property type="nucleotide sequence ID" value="NZ_JBHLYQ010000009.1"/>
</dbReference>
<comment type="caution">
    <text evidence="2">The sequence shown here is derived from an EMBL/GenBank/DDBJ whole genome shotgun (WGS) entry which is preliminary data.</text>
</comment>
<dbReference type="InterPro" id="IPR029068">
    <property type="entry name" value="Glyas_Bleomycin-R_OHBP_Dase"/>
</dbReference>
<feature type="domain" description="VOC" evidence="1">
    <location>
        <begin position="12"/>
        <end position="163"/>
    </location>
</feature>
<dbReference type="CDD" id="cd06587">
    <property type="entry name" value="VOC"/>
    <property type="match status" value="1"/>
</dbReference>
<dbReference type="PANTHER" id="PTHR21366">
    <property type="entry name" value="GLYOXALASE FAMILY PROTEIN"/>
    <property type="match status" value="1"/>
</dbReference>
<dbReference type="Pfam" id="PF00903">
    <property type="entry name" value="Glyoxalase"/>
    <property type="match status" value="1"/>
</dbReference>
<sequence length="185" mass="19895">MNETTGSLGIRGVNHLALVCADMARTVDFYQGVLGLPLVKTIELPGGAGQHFFFDLGNGDSLAFFWFPDAPAPAPGVAAPRALPGLGDLRSAVASMNHLAFDVAPERLDEAARRLRRAGVEVLGPVNHDDSEAGWSLELHPGVFMRSVYFFDPDGICLELAAWLRRPGPQDVRHEPRRGSAVPAT</sequence>